<name>A0A0R3THQ7_RODNA</name>
<organism evidence="3">
    <name type="scientific">Rodentolepis nana</name>
    <name type="common">Dwarf tapeworm</name>
    <name type="synonym">Hymenolepis nana</name>
    <dbReference type="NCBI Taxonomy" id="102285"/>
    <lineage>
        <taxon>Eukaryota</taxon>
        <taxon>Metazoa</taxon>
        <taxon>Spiralia</taxon>
        <taxon>Lophotrochozoa</taxon>
        <taxon>Platyhelminthes</taxon>
        <taxon>Cestoda</taxon>
        <taxon>Eucestoda</taxon>
        <taxon>Cyclophyllidea</taxon>
        <taxon>Hymenolepididae</taxon>
        <taxon>Rodentolepis</taxon>
    </lineage>
</organism>
<sequence>MAFCIRPDCVFRCLGLFSYVLKNLSMEMRSSFSYRIKAFSLTRGHIVVLPVTRSIASMGVDFIPPVISRNAWLCAFSSGLRVTSVAVMIGSQQYNIIGCAAV</sequence>
<keyword evidence="2" id="KW-1185">Reference proteome</keyword>
<dbReference type="AlphaFoldDB" id="A0A0R3THQ7"/>
<gene>
    <name evidence="1" type="ORF">HNAJ_LOCUS6594</name>
</gene>
<dbReference type="EMBL" id="UZAE01007523">
    <property type="protein sequence ID" value="VDO02454.1"/>
    <property type="molecule type" value="Genomic_DNA"/>
</dbReference>
<proteinExistence type="predicted"/>
<reference evidence="3" key="1">
    <citation type="submission" date="2017-02" db="UniProtKB">
        <authorList>
            <consortium name="WormBaseParasite"/>
        </authorList>
    </citation>
    <scope>IDENTIFICATION</scope>
</reference>
<dbReference type="Proteomes" id="UP000278807">
    <property type="component" value="Unassembled WGS sequence"/>
</dbReference>
<accession>A0A0R3THQ7</accession>
<evidence type="ECO:0000313" key="3">
    <source>
        <dbReference type="WBParaSite" id="HNAJ_0000659801-mRNA-1"/>
    </source>
</evidence>
<reference evidence="1 2" key="2">
    <citation type="submission" date="2018-11" db="EMBL/GenBank/DDBJ databases">
        <authorList>
            <consortium name="Pathogen Informatics"/>
        </authorList>
    </citation>
    <scope>NUCLEOTIDE SEQUENCE [LARGE SCALE GENOMIC DNA]</scope>
</reference>
<protein>
    <submittedName>
        <fullName evidence="3">Secreted protein</fullName>
    </submittedName>
</protein>
<dbReference type="WBParaSite" id="HNAJ_0000659801-mRNA-1">
    <property type="protein sequence ID" value="HNAJ_0000659801-mRNA-1"/>
    <property type="gene ID" value="HNAJ_0000659801"/>
</dbReference>
<evidence type="ECO:0000313" key="1">
    <source>
        <dbReference type="EMBL" id="VDO02454.1"/>
    </source>
</evidence>
<evidence type="ECO:0000313" key="2">
    <source>
        <dbReference type="Proteomes" id="UP000278807"/>
    </source>
</evidence>